<accession>B0CYJ9</accession>
<dbReference type="InParanoid" id="B0CYJ9"/>
<dbReference type="HOGENOM" id="CLU_1619309_0_0_1"/>
<feature type="compositionally biased region" description="Basic and acidic residues" evidence="1">
    <location>
        <begin position="101"/>
        <end position="117"/>
    </location>
</feature>
<evidence type="ECO:0000313" key="2">
    <source>
        <dbReference type="EMBL" id="EDR12896.1"/>
    </source>
</evidence>
<dbReference type="OrthoDB" id="10583206at2759"/>
<feature type="compositionally biased region" description="Polar residues" evidence="1">
    <location>
        <begin position="118"/>
        <end position="128"/>
    </location>
</feature>
<feature type="compositionally biased region" description="Polar residues" evidence="1">
    <location>
        <begin position="34"/>
        <end position="47"/>
    </location>
</feature>
<organism evidence="3">
    <name type="scientific">Laccaria bicolor (strain S238N-H82 / ATCC MYA-4686)</name>
    <name type="common">Bicoloured deceiver</name>
    <name type="synonym">Laccaria laccata var. bicolor</name>
    <dbReference type="NCBI Taxonomy" id="486041"/>
    <lineage>
        <taxon>Eukaryota</taxon>
        <taxon>Fungi</taxon>
        <taxon>Dikarya</taxon>
        <taxon>Basidiomycota</taxon>
        <taxon>Agaricomycotina</taxon>
        <taxon>Agaricomycetes</taxon>
        <taxon>Agaricomycetidae</taxon>
        <taxon>Agaricales</taxon>
        <taxon>Agaricineae</taxon>
        <taxon>Hydnangiaceae</taxon>
        <taxon>Laccaria</taxon>
    </lineage>
</organism>
<keyword evidence="3" id="KW-1185">Reference proteome</keyword>
<evidence type="ECO:0000313" key="3">
    <source>
        <dbReference type="Proteomes" id="UP000001194"/>
    </source>
</evidence>
<feature type="region of interest" description="Disordered" evidence="1">
    <location>
        <begin position="16"/>
        <end position="142"/>
    </location>
</feature>
<dbReference type="Proteomes" id="UP000001194">
    <property type="component" value="Unassembled WGS sequence"/>
</dbReference>
<dbReference type="RefSeq" id="XP_001877160.1">
    <property type="nucleotide sequence ID" value="XM_001877125.1"/>
</dbReference>
<sequence length="164" mass="17554">MNNLASCEIVTPLMTRKKGKGVSMTKELDPEAISPTNGSPMPSSGSVLTGPHHLDSLTPAASQGMKRMPTANRSPSTAGANPLAAHSQQVQVPPSESSQAFRDDLRKVQDTMQKETVDNVTQAFSSSHQEGENDPDTVSIEDKESECRTIFWDIDAASSVRKSG</sequence>
<reference evidence="2 3" key="1">
    <citation type="journal article" date="2008" name="Nature">
        <title>The genome of Laccaria bicolor provides insights into mycorrhizal symbiosis.</title>
        <authorList>
            <person name="Martin F."/>
            <person name="Aerts A."/>
            <person name="Ahren D."/>
            <person name="Brun A."/>
            <person name="Danchin E.G.J."/>
            <person name="Duchaussoy F."/>
            <person name="Gibon J."/>
            <person name="Kohler A."/>
            <person name="Lindquist E."/>
            <person name="Pereda V."/>
            <person name="Salamov A."/>
            <person name="Shapiro H.J."/>
            <person name="Wuyts J."/>
            <person name="Blaudez D."/>
            <person name="Buee M."/>
            <person name="Brokstein P."/>
            <person name="Canbaeck B."/>
            <person name="Cohen D."/>
            <person name="Courty P.E."/>
            <person name="Coutinho P.M."/>
            <person name="Delaruelle C."/>
            <person name="Detter J.C."/>
            <person name="Deveau A."/>
            <person name="DiFazio S."/>
            <person name="Duplessis S."/>
            <person name="Fraissinet-Tachet L."/>
            <person name="Lucic E."/>
            <person name="Frey-Klett P."/>
            <person name="Fourrey C."/>
            <person name="Feussner I."/>
            <person name="Gay G."/>
            <person name="Grimwood J."/>
            <person name="Hoegger P.J."/>
            <person name="Jain P."/>
            <person name="Kilaru S."/>
            <person name="Labbe J."/>
            <person name="Lin Y.C."/>
            <person name="Legue V."/>
            <person name="Le Tacon F."/>
            <person name="Marmeisse R."/>
            <person name="Melayah D."/>
            <person name="Montanini B."/>
            <person name="Muratet M."/>
            <person name="Nehls U."/>
            <person name="Niculita-Hirzel H."/>
            <person name="Oudot-Le Secq M.P."/>
            <person name="Peter M."/>
            <person name="Quesneville H."/>
            <person name="Rajashekar B."/>
            <person name="Reich M."/>
            <person name="Rouhier N."/>
            <person name="Schmutz J."/>
            <person name="Yin T."/>
            <person name="Chalot M."/>
            <person name="Henrissat B."/>
            <person name="Kuees U."/>
            <person name="Lucas S."/>
            <person name="Van de Peer Y."/>
            <person name="Podila G.K."/>
            <person name="Polle A."/>
            <person name="Pukkila P.J."/>
            <person name="Richardson P.M."/>
            <person name="Rouze P."/>
            <person name="Sanders I.R."/>
            <person name="Stajich J.E."/>
            <person name="Tunlid A."/>
            <person name="Tuskan G."/>
            <person name="Grigoriev I.V."/>
        </authorList>
    </citation>
    <scope>NUCLEOTIDE SEQUENCE [LARGE SCALE GENOMIC DNA]</scope>
    <source>
        <strain evidence="3">S238N-H82 / ATCC MYA-4686</strain>
    </source>
</reference>
<dbReference type="EMBL" id="DS547094">
    <property type="protein sequence ID" value="EDR12896.1"/>
    <property type="molecule type" value="Genomic_DNA"/>
</dbReference>
<gene>
    <name evidence="2" type="ORF">LACBIDRAFT_323715</name>
</gene>
<feature type="compositionally biased region" description="Low complexity" evidence="1">
    <location>
        <begin position="87"/>
        <end position="99"/>
    </location>
</feature>
<evidence type="ECO:0000256" key="1">
    <source>
        <dbReference type="SAM" id="MobiDB-lite"/>
    </source>
</evidence>
<dbReference type="GeneID" id="6072042"/>
<protein>
    <submittedName>
        <fullName evidence="2">Predicted protein</fullName>
    </submittedName>
</protein>
<name>B0CYJ9_LACBS</name>
<proteinExistence type="predicted"/>
<dbReference type="KEGG" id="lbc:LACBIDRAFT_323715"/>
<dbReference type="AlphaFoldDB" id="B0CYJ9"/>